<evidence type="ECO:0000259" key="3">
    <source>
        <dbReference type="Pfam" id="PF20014"/>
    </source>
</evidence>
<dbReference type="RefSeq" id="WP_311510324.1">
    <property type="nucleotide sequence ID" value="NZ_JAVREP010000001.1"/>
</dbReference>
<dbReference type="InterPro" id="IPR045401">
    <property type="entry name" value="GAP1-M"/>
</dbReference>
<evidence type="ECO:0000313" key="6">
    <source>
        <dbReference type="Proteomes" id="UP001183390"/>
    </source>
</evidence>
<protein>
    <submittedName>
        <fullName evidence="5">GTPase-associated protein 1-related protein</fullName>
    </submittedName>
</protein>
<proteinExistence type="predicted"/>
<feature type="domain" description="GTPase-associated protein 1-like C-terminal" evidence="4">
    <location>
        <begin position="266"/>
        <end position="635"/>
    </location>
</feature>
<reference evidence="6" key="1">
    <citation type="submission" date="2023-07" db="EMBL/GenBank/DDBJ databases">
        <title>30 novel species of actinomycetes from the DSMZ collection.</title>
        <authorList>
            <person name="Nouioui I."/>
        </authorList>
    </citation>
    <scope>NUCLEOTIDE SEQUENCE [LARGE SCALE GENOMIC DNA]</scope>
    <source>
        <strain evidence="6">DSM 44743</strain>
    </source>
</reference>
<dbReference type="Proteomes" id="UP001183390">
    <property type="component" value="Unassembled WGS sequence"/>
</dbReference>
<comment type="caution">
    <text evidence="5">The sequence shown here is derived from an EMBL/GenBank/DDBJ whole genome shotgun (WGS) entry which is preliminary data.</text>
</comment>
<evidence type="ECO:0000259" key="2">
    <source>
        <dbReference type="Pfam" id="PF20013"/>
    </source>
</evidence>
<dbReference type="Pfam" id="PF20013">
    <property type="entry name" value="GAP1-N2"/>
    <property type="match status" value="1"/>
</dbReference>
<feature type="domain" description="GTPase-associated protein 1 N-terminal" evidence="2">
    <location>
        <begin position="3"/>
        <end position="127"/>
    </location>
</feature>
<feature type="compositionally biased region" description="Basic and acidic residues" evidence="1">
    <location>
        <begin position="653"/>
        <end position="664"/>
    </location>
</feature>
<feature type="domain" description="GTPase-associated protein 1-like C-terminal" evidence="4">
    <location>
        <begin position="691"/>
        <end position="813"/>
    </location>
</feature>
<dbReference type="InterPro" id="IPR045402">
    <property type="entry name" value="GAP1-N2"/>
</dbReference>
<feature type="region of interest" description="Disordered" evidence="1">
    <location>
        <begin position="648"/>
        <end position="684"/>
    </location>
</feature>
<evidence type="ECO:0000313" key="5">
    <source>
        <dbReference type="EMBL" id="MDT0327568.1"/>
    </source>
</evidence>
<evidence type="ECO:0000259" key="4">
    <source>
        <dbReference type="Pfam" id="PF20052"/>
    </source>
</evidence>
<dbReference type="Pfam" id="PF20052">
    <property type="entry name" value="GAP1-C"/>
    <property type="match status" value="2"/>
</dbReference>
<evidence type="ECO:0000256" key="1">
    <source>
        <dbReference type="SAM" id="MobiDB-lite"/>
    </source>
</evidence>
<accession>A0ABU2M4R1</accession>
<organism evidence="5 6">
    <name type="scientific">Nocardiopsis lambiniae</name>
    <dbReference type="NCBI Taxonomy" id="3075539"/>
    <lineage>
        <taxon>Bacteria</taxon>
        <taxon>Bacillati</taxon>
        <taxon>Actinomycetota</taxon>
        <taxon>Actinomycetes</taxon>
        <taxon>Streptosporangiales</taxon>
        <taxon>Nocardiopsidaceae</taxon>
        <taxon>Nocardiopsis</taxon>
    </lineage>
</organism>
<dbReference type="InterPro" id="IPR049532">
    <property type="entry name" value="GAP1-like_C"/>
</dbReference>
<keyword evidence="6" id="KW-1185">Reference proteome</keyword>
<feature type="domain" description="GTPase-associated protein 1 middle" evidence="3">
    <location>
        <begin position="139"/>
        <end position="232"/>
    </location>
</feature>
<sequence>MGFAQLYYTSCEQGLSGYAGYQFNAATPGVDQGVLREVERFTVYEPPRSDPADRVEGHPVNLCYSPDLGGYPVVSRIVSCGPDPSGRPGNYFAHSLVGSGGPLPAELWDADFWVSSPVADPYLPVLEVGGGPLDRARTDAWVRRRPAELVARLLAAVDGAVGGERPVVLVADSATVAHWVAALAHLLPPRRARGLAFATYSASPEETFAHVVGVPPGSDLEPLRGRFTVVDPVLGTVDALPEPSSRTMVVAARSVAAGTVGAEALWRSAGRHAGGREESLADWYPVLTAADLLAHGAADVSVADLRAVRSWLSAAVEWLPAADAASLVGSVVDGGGADDHGLVDLQRVAHRTGSVATIGRLERVLVHRCLDGIATGTPVPALRPMRSEAVRTAARERITDLLSAPFVGGDDTGWTAPERAAEVLRWARACGLVPSALALERYGRGVVAPLLAAAPPDEDPAPAVAALLGAHPEIRRGTATGLADLPRPRLGALASGPTGALFTDGGGALLRELRRLGTDGRADPARLLADVAAIRAEGREAGAPGVAAHDVDAALLTEVWGPGHGPRAALGSLRVLGPGLRVAADVAGWVAGAVVAVPPADAEPSWHALAEELAGHPLRDLLPGEATRALGDRSAVGVALVAWANTLGSPSRAPERGSPPEEPGRGPGPTGAEERGPWRGGWRPAARACPADPWALLDRAHPTVAEVARRTAAAFLLDRWDPETVAPVLRECPESVFEAYRALAARRLRDDPPDVGTAARVYLVAGRPELGRARASDVEREVLLPALSGWRRRHTTQLRRRLPREEAAGFEGWAREHRVRRGLFGFREGRR</sequence>
<dbReference type="EMBL" id="JAVREP010000001">
    <property type="protein sequence ID" value="MDT0327568.1"/>
    <property type="molecule type" value="Genomic_DNA"/>
</dbReference>
<gene>
    <name evidence="5" type="ORF">RM479_04000</name>
</gene>
<name>A0ABU2M4R1_9ACTN</name>
<dbReference type="Pfam" id="PF20014">
    <property type="entry name" value="GAP1-M"/>
    <property type="match status" value="1"/>
</dbReference>